<keyword evidence="2 5" id="KW-0812">Transmembrane</keyword>
<organism evidence="6 7">
    <name type="scientific">Rhizoctonia solani</name>
    <dbReference type="NCBI Taxonomy" id="456999"/>
    <lineage>
        <taxon>Eukaryota</taxon>
        <taxon>Fungi</taxon>
        <taxon>Dikarya</taxon>
        <taxon>Basidiomycota</taxon>
        <taxon>Agaricomycotina</taxon>
        <taxon>Agaricomycetes</taxon>
        <taxon>Cantharellales</taxon>
        <taxon>Ceratobasidiaceae</taxon>
        <taxon>Rhizoctonia</taxon>
    </lineage>
</organism>
<feature type="transmembrane region" description="Helical" evidence="5">
    <location>
        <begin position="19"/>
        <end position="44"/>
    </location>
</feature>
<dbReference type="SUPFAM" id="SSF81321">
    <property type="entry name" value="Family A G protein-coupled receptor-like"/>
    <property type="match status" value="1"/>
</dbReference>
<dbReference type="Proteomes" id="UP000663840">
    <property type="component" value="Unassembled WGS sequence"/>
</dbReference>
<dbReference type="CDD" id="cd00637">
    <property type="entry name" value="7tm_classA_rhodopsin-like"/>
    <property type="match status" value="1"/>
</dbReference>
<evidence type="ECO:0000256" key="3">
    <source>
        <dbReference type="ARBA" id="ARBA00022989"/>
    </source>
</evidence>
<dbReference type="GO" id="GO:0005886">
    <property type="term" value="C:plasma membrane"/>
    <property type="evidence" value="ECO:0007669"/>
    <property type="project" value="TreeGrafter"/>
</dbReference>
<dbReference type="GO" id="GO:0007189">
    <property type="term" value="P:adenylate cyclase-activating G protein-coupled receptor signaling pathway"/>
    <property type="evidence" value="ECO:0007669"/>
    <property type="project" value="TreeGrafter"/>
</dbReference>
<evidence type="ECO:0008006" key="8">
    <source>
        <dbReference type="Google" id="ProtNLM"/>
    </source>
</evidence>
<evidence type="ECO:0000313" key="6">
    <source>
        <dbReference type="EMBL" id="CAE6438181.1"/>
    </source>
</evidence>
<keyword evidence="3 5" id="KW-1133">Transmembrane helix</keyword>
<evidence type="ECO:0000256" key="2">
    <source>
        <dbReference type="ARBA" id="ARBA00022692"/>
    </source>
</evidence>
<sequence length="426" mass="48051">MDNTGTGCRRIALLPGHAIGLAFSTQTGSISFAGVLVLFGLIILKYRRGRKRNTNQRRMLFRSNLDVYMINLFISELLMSLGGMLDAKWANESAVYCGGYCDAQGSLQYLGETSVALWTLAVTLHTWQSVVCARRIPFRWPLCVAVTGVIWGFVFLFNFVAFSQRPRSGDDRYFTPGPFWCWINPKYSTERLVGEYLWLWVAGFGNLLVYIPLFLLLRGNIVLGSEGIKSHRWHWTPPSVSNVFKTDTRSEVESPAPDDIYDEVNIRKEATKMLWYPAAYTILVLPLSIVRWANLRAVELKWDGVSPQDNTFRNGELVYHKSMAIATLVFHALFRLSGVINVILVLATRPNVLLFGDYHGEEGDDYAENHSNLSGMHGIARVESDDTSMRQRYNNISGERGHGCTGFGGQLVTLNRHSDDAMLESR</sequence>
<evidence type="ECO:0000256" key="4">
    <source>
        <dbReference type="ARBA" id="ARBA00023136"/>
    </source>
</evidence>
<dbReference type="AlphaFoldDB" id="A0A8H2Y2Y5"/>
<dbReference type="Gene3D" id="1.20.1070.10">
    <property type="entry name" value="Rhodopsin 7-helix transmembrane proteins"/>
    <property type="match status" value="1"/>
</dbReference>
<feature type="transmembrane region" description="Helical" evidence="5">
    <location>
        <begin position="115"/>
        <end position="133"/>
    </location>
</feature>
<feature type="transmembrane region" description="Helical" evidence="5">
    <location>
        <begin position="197"/>
        <end position="217"/>
    </location>
</feature>
<name>A0A8H2Y2Y5_9AGAM</name>
<evidence type="ECO:0000256" key="1">
    <source>
        <dbReference type="ARBA" id="ARBA00004141"/>
    </source>
</evidence>
<feature type="transmembrane region" description="Helical" evidence="5">
    <location>
        <begin position="65"/>
        <end position="85"/>
    </location>
</feature>
<feature type="transmembrane region" description="Helical" evidence="5">
    <location>
        <begin position="323"/>
        <end position="347"/>
    </location>
</feature>
<gene>
    <name evidence="6" type="ORF">RDB_LOCUS74610</name>
</gene>
<dbReference type="GO" id="GO:0004930">
    <property type="term" value="F:G protein-coupled receptor activity"/>
    <property type="evidence" value="ECO:0007669"/>
    <property type="project" value="TreeGrafter"/>
</dbReference>
<evidence type="ECO:0000256" key="5">
    <source>
        <dbReference type="SAM" id="Phobius"/>
    </source>
</evidence>
<keyword evidence="4 5" id="KW-0472">Membrane</keyword>
<feature type="transmembrane region" description="Helical" evidence="5">
    <location>
        <begin position="140"/>
        <end position="162"/>
    </location>
</feature>
<comment type="caution">
    <text evidence="6">The sequence shown here is derived from an EMBL/GenBank/DDBJ whole genome shotgun (WGS) entry which is preliminary data.</text>
</comment>
<proteinExistence type="predicted"/>
<comment type="subcellular location">
    <subcellularLocation>
        <location evidence="1">Membrane</location>
        <topology evidence="1">Multi-pass membrane protein</topology>
    </subcellularLocation>
</comment>
<protein>
    <recommendedName>
        <fullName evidence="8">Glucose receptor Git3 N-terminal domain-containing protein</fullName>
    </recommendedName>
</protein>
<dbReference type="EMBL" id="CAJMWR010001993">
    <property type="protein sequence ID" value="CAE6438181.1"/>
    <property type="molecule type" value="Genomic_DNA"/>
</dbReference>
<reference evidence="6" key="1">
    <citation type="submission" date="2021-01" db="EMBL/GenBank/DDBJ databases">
        <authorList>
            <person name="Kaushik A."/>
        </authorList>
    </citation>
    <scope>NUCLEOTIDE SEQUENCE</scope>
    <source>
        <strain evidence="6">AG1-1A</strain>
    </source>
</reference>
<feature type="transmembrane region" description="Helical" evidence="5">
    <location>
        <begin position="274"/>
        <end position="293"/>
    </location>
</feature>
<evidence type="ECO:0000313" key="7">
    <source>
        <dbReference type="Proteomes" id="UP000663840"/>
    </source>
</evidence>
<accession>A0A8H2Y2Y5</accession>
<dbReference type="PANTHER" id="PTHR23112:SF37">
    <property type="entry name" value="G PROTEIN-COUPLED RECEPTOR GPR1"/>
    <property type="match status" value="1"/>
</dbReference>
<dbReference type="PANTHER" id="PTHR23112">
    <property type="entry name" value="G PROTEIN-COUPLED RECEPTOR 157-RELATED"/>
    <property type="match status" value="1"/>
</dbReference>